<dbReference type="InterPro" id="IPR000119">
    <property type="entry name" value="Hist_DNA-bd"/>
</dbReference>
<evidence type="ECO:0000256" key="4">
    <source>
        <dbReference type="RuleBase" id="RU003939"/>
    </source>
</evidence>
<dbReference type="PRINTS" id="PR01727">
    <property type="entry name" value="DNABINDINGHU"/>
</dbReference>
<dbReference type="GO" id="GO:0030261">
    <property type="term" value="P:chromosome condensation"/>
    <property type="evidence" value="ECO:0007669"/>
    <property type="project" value="UniProtKB-KW"/>
</dbReference>
<sequence length="103" mass="10240">MNKSELVEVAAKEAGITKAAADKALSAIIGAVVKTVAAGDTVTLVGFGTFKSANRAARTGKNQKTGATLKIPATTVPKCTAGTAFKAAVAPKKPAGKAASKKK</sequence>
<evidence type="ECO:0000313" key="5">
    <source>
        <dbReference type="EMBL" id="MBK7415164.1"/>
    </source>
</evidence>
<evidence type="ECO:0000256" key="3">
    <source>
        <dbReference type="ARBA" id="ARBA00023125"/>
    </source>
</evidence>
<keyword evidence="2" id="KW-0226">DNA condensation</keyword>
<reference evidence="5 6" key="1">
    <citation type="submission" date="2020-10" db="EMBL/GenBank/DDBJ databases">
        <title>Connecting structure to function with the recovery of over 1000 high-quality activated sludge metagenome-assembled genomes encoding full-length rRNA genes using long-read sequencing.</title>
        <authorList>
            <person name="Singleton C.M."/>
            <person name="Petriglieri F."/>
            <person name="Kristensen J.M."/>
            <person name="Kirkegaard R.H."/>
            <person name="Michaelsen T.Y."/>
            <person name="Andersen M.H."/>
            <person name="Karst S.M."/>
            <person name="Dueholm M.S."/>
            <person name="Nielsen P.H."/>
            <person name="Albertsen M."/>
        </authorList>
    </citation>
    <scope>NUCLEOTIDE SEQUENCE [LARGE SCALE GENOMIC DNA]</scope>
    <source>
        <strain evidence="5">EsbW_18-Q3-R4-48_BATAC.463</strain>
    </source>
</reference>
<keyword evidence="3 5" id="KW-0238">DNA-binding</keyword>
<dbReference type="PANTHER" id="PTHR33175">
    <property type="entry name" value="DNA-BINDING PROTEIN HU"/>
    <property type="match status" value="1"/>
</dbReference>
<evidence type="ECO:0000256" key="1">
    <source>
        <dbReference type="ARBA" id="ARBA00010529"/>
    </source>
</evidence>
<dbReference type="SMART" id="SM00411">
    <property type="entry name" value="BHL"/>
    <property type="match status" value="1"/>
</dbReference>
<dbReference type="PANTHER" id="PTHR33175:SF3">
    <property type="entry name" value="DNA-BINDING PROTEIN HU-BETA"/>
    <property type="match status" value="1"/>
</dbReference>
<name>A0A935JZ20_9RHOO</name>
<dbReference type="GO" id="GO:0003677">
    <property type="term" value="F:DNA binding"/>
    <property type="evidence" value="ECO:0007669"/>
    <property type="project" value="UniProtKB-KW"/>
</dbReference>
<dbReference type="Proteomes" id="UP000739411">
    <property type="component" value="Unassembled WGS sequence"/>
</dbReference>
<comment type="similarity">
    <text evidence="1 4">Belongs to the bacterial histone-like protein family.</text>
</comment>
<dbReference type="EMBL" id="JADJMS010000017">
    <property type="protein sequence ID" value="MBK7415164.1"/>
    <property type="molecule type" value="Genomic_DNA"/>
</dbReference>
<organism evidence="5 6">
    <name type="scientific">Candidatus Dechloromonas phosphorivorans</name>
    <dbReference type="NCBI Taxonomy" id="2899244"/>
    <lineage>
        <taxon>Bacteria</taxon>
        <taxon>Pseudomonadati</taxon>
        <taxon>Pseudomonadota</taxon>
        <taxon>Betaproteobacteria</taxon>
        <taxon>Rhodocyclales</taxon>
        <taxon>Azonexaceae</taxon>
        <taxon>Dechloromonas</taxon>
    </lineage>
</organism>
<dbReference type="AlphaFoldDB" id="A0A935JZ20"/>
<dbReference type="Pfam" id="PF00216">
    <property type="entry name" value="Bac_DNA_binding"/>
    <property type="match status" value="1"/>
</dbReference>
<dbReference type="GO" id="GO:0030527">
    <property type="term" value="F:structural constituent of chromatin"/>
    <property type="evidence" value="ECO:0007669"/>
    <property type="project" value="InterPro"/>
</dbReference>
<dbReference type="CDD" id="cd13831">
    <property type="entry name" value="HU"/>
    <property type="match status" value="1"/>
</dbReference>
<dbReference type="InterPro" id="IPR010992">
    <property type="entry name" value="IHF-like_DNA-bd_dom_sf"/>
</dbReference>
<evidence type="ECO:0000256" key="2">
    <source>
        <dbReference type="ARBA" id="ARBA00023067"/>
    </source>
</evidence>
<comment type="caution">
    <text evidence="5">The sequence shown here is derived from an EMBL/GenBank/DDBJ whole genome shotgun (WGS) entry which is preliminary data.</text>
</comment>
<protein>
    <submittedName>
        <fullName evidence="5">HU family DNA-binding protein</fullName>
    </submittedName>
</protein>
<evidence type="ECO:0000313" key="6">
    <source>
        <dbReference type="Proteomes" id="UP000739411"/>
    </source>
</evidence>
<proteinExistence type="inferred from homology"/>
<dbReference type="SUPFAM" id="SSF47729">
    <property type="entry name" value="IHF-like DNA-binding proteins"/>
    <property type="match status" value="1"/>
</dbReference>
<gene>
    <name evidence="5" type="ORF">IPJ38_08730</name>
</gene>
<dbReference type="Gene3D" id="4.10.520.10">
    <property type="entry name" value="IHF-like DNA-binding proteins"/>
    <property type="match status" value="1"/>
</dbReference>
<accession>A0A935JZ20</accession>